<accession>A0A7I9ZZC6</accession>
<gene>
    <name evidence="1" type="ORF">IMSAGC001_00597</name>
</gene>
<protein>
    <recommendedName>
        <fullName evidence="3">D-glucuronyl C5-epimerase C-terminal domain-containing protein</fullName>
    </recommendedName>
</protein>
<sequence>MTLRSMFRQFGHGFYAIGIPVHLGLQTLKAADMDVEYETLKNDYIQVGDTFVKNGLNYPASEVNYEQAIVAPSIIFLLQLYLETGIQKYLDGAKQQMPALEAFNGNQPSYHLNEVAIRHWDGYWFGKREMWGDTFPHYWSTLTGAAFYLYAQCVGDNTYKRRAENIVRNNLCLFFEDGKASCAYIYPNRVNGVKTGFYDPYANDQDWALVYYLLVNKDIY</sequence>
<evidence type="ECO:0000313" key="2">
    <source>
        <dbReference type="Proteomes" id="UP000491181"/>
    </source>
</evidence>
<dbReference type="EMBL" id="BLLS01000007">
    <property type="protein sequence ID" value="GFH85200.1"/>
    <property type="molecule type" value="Genomic_DNA"/>
</dbReference>
<reference evidence="1 2" key="1">
    <citation type="journal article" date="2020" name="Microbiome">
        <title>Single-cell genomics of uncultured bacteria reveals dietary fiber responders in the mouse gut microbiota.</title>
        <authorList>
            <person name="Chijiiwa R."/>
            <person name="Hosokawa M."/>
            <person name="Kogawa M."/>
            <person name="Nishikawa Y."/>
            <person name="Ide K."/>
            <person name="Sakanashi C."/>
            <person name="Takahashi K."/>
            <person name="Takeyama H."/>
        </authorList>
    </citation>
    <scope>NUCLEOTIDE SEQUENCE [LARGE SCALE GENOMIC DNA]</scope>
    <source>
        <strain evidence="1">IMSAGC_001</strain>
    </source>
</reference>
<evidence type="ECO:0008006" key="3">
    <source>
        <dbReference type="Google" id="ProtNLM"/>
    </source>
</evidence>
<proteinExistence type="predicted"/>
<comment type="caution">
    <text evidence="1">The sequence shown here is derived from an EMBL/GenBank/DDBJ whole genome shotgun (WGS) entry which is preliminary data.</text>
</comment>
<organism evidence="1 2">
    <name type="scientific">Bacteroides acidifaciens</name>
    <dbReference type="NCBI Taxonomy" id="85831"/>
    <lineage>
        <taxon>Bacteria</taxon>
        <taxon>Pseudomonadati</taxon>
        <taxon>Bacteroidota</taxon>
        <taxon>Bacteroidia</taxon>
        <taxon>Bacteroidales</taxon>
        <taxon>Bacteroidaceae</taxon>
        <taxon>Bacteroides</taxon>
    </lineage>
</organism>
<dbReference type="Proteomes" id="UP000491181">
    <property type="component" value="Unassembled WGS sequence"/>
</dbReference>
<evidence type="ECO:0000313" key="1">
    <source>
        <dbReference type="EMBL" id="GFH85200.1"/>
    </source>
</evidence>
<dbReference type="AlphaFoldDB" id="A0A7I9ZZC6"/>
<name>A0A7I9ZZC6_9BACE</name>